<dbReference type="OrthoDB" id="4843507at2"/>
<reference evidence="4 5" key="1">
    <citation type="submission" date="2019-01" db="EMBL/GenBank/DDBJ databases">
        <title>Novel species of Cellulomonas.</title>
        <authorList>
            <person name="Liu Q."/>
            <person name="Xin Y.-H."/>
        </authorList>
    </citation>
    <scope>NUCLEOTIDE SEQUENCE [LARGE SCALE GENOMIC DNA]</scope>
    <source>
        <strain evidence="4 5">HLT2-17</strain>
    </source>
</reference>
<feature type="region of interest" description="Disordered" evidence="1">
    <location>
        <begin position="44"/>
        <end position="98"/>
    </location>
</feature>
<dbReference type="EMBL" id="SDWW01000004">
    <property type="protein sequence ID" value="RYV52565.1"/>
    <property type="molecule type" value="Genomic_DNA"/>
</dbReference>
<feature type="domain" description="Bacterial spore germination immunoglobulin-like" evidence="3">
    <location>
        <begin position="87"/>
        <end position="167"/>
    </location>
</feature>
<sequence length="186" mass="18479">MTRSTNPLRASLRPVRSAGPGRVIAVATLAVAAALTLGGCADADTTPSASTEATESPSATPSSTPTTSPEAEPAETPATDETGTTTIATPADGSTVAGPQVEVTGAGTAFEGTLTWRVLAAGTDDVVTENFTTGGANGTIGPFAFTVELAPGSYTLEIWEPDMSDGEGDGVDDAPRGLATTTFTVS</sequence>
<evidence type="ECO:0000313" key="4">
    <source>
        <dbReference type="EMBL" id="RYV52565.1"/>
    </source>
</evidence>
<name>A0A4Q5N348_9MICO</name>
<evidence type="ECO:0000313" key="5">
    <source>
        <dbReference type="Proteomes" id="UP000293764"/>
    </source>
</evidence>
<comment type="caution">
    <text evidence="4">The sequence shown here is derived from an EMBL/GenBank/DDBJ whole genome shotgun (WGS) entry which is preliminary data.</text>
</comment>
<evidence type="ECO:0000259" key="3">
    <source>
        <dbReference type="Pfam" id="PF10648"/>
    </source>
</evidence>
<accession>A0A4Q5N348</accession>
<proteinExistence type="predicted"/>
<dbReference type="RefSeq" id="WP_130101059.1">
    <property type="nucleotide sequence ID" value="NZ_SDWW01000004.1"/>
</dbReference>
<protein>
    <recommendedName>
        <fullName evidence="3">Bacterial spore germination immunoglobulin-like domain-containing protein</fullName>
    </recommendedName>
</protein>
<dbReference type="InterPro" id="IPR018911">
    <property type="entry name" value="Gmad2_Ig-like_dom"/>
</dbReference>
<keyword evidence="2" id="KW-0732">Signal</keyword>
<keyword evidence="5" id="KW-1185">Reference proteome</keyword>
<feature type="region of interest" description="Disordered" evidence="1">
    <location>
        <begin position="166"/>
        <end position="186"/>
    </location>
</feature>
<evidence type="ECO:0000256" key="2">
    <source>
        <dbReference type="SAM" id="SignalP"/>
    </source>
</evidence>
<feature type="signal peptide" evidence="2">
    <location>
        <begin position="1"/>
        <end position="43"/>
    </location>
</feature>
<organism evidence="4 5">
    <name type="scientific">Pengzhenrongella frigida</name>
    <dbReference type="NCBI Taxonomy" id="1259133"/>
    <lineage>
        <taxon>Bacteria</taxon>
        <taxon>Bacillati</taxon>
        <taxon>Actinomycetota</taxon>
        <taxon>Actinomycetes</taxon>
        <taxon>Micrococcales</taxon>
        <taxon>Pengzhenrongella</taxon>
    </lineage>
</organism>
<dbReference type="Proteomes" id="UP000293764">
    <property type="component" value="Unassembled WGS sequence"/>
</dbReference>
<feature type="chain" id="PRO_5020712819" description="Bacterial spore germination immunoglobulin-like domain-containing protein" evidence="2">
    <location>
        <begin position="44"/>
        <end position="186"/>
    </location>
</feature>
<dbReference type="Pfam" id="PF10648">
    <property type="entry name" value="Gmad2"/>
    <property type="match status" value="1"/>
</dbReference>
<gene>
    <name evidence="4" type="ORF">EUA98_02345</name>
</gene>
<feature type="compositionally biased region" description="Low complexity" evidence="1">
    <location>
        <begin position="44"/>
        <end position="92"/>
    </location>
</feature>
<dbReference type="AlphaFoldDB" id="A0A4Q5N348"/>
<evidence type="ECO:0000256" key="1">
    <source>
        <dbReference type="SAM" id="MobiDB-lite"/>
    </source>
</evidence>